<protein>
    <recommendedName>
        <fullName evidence="1">RapZ C-terminal domain-containing protein</fullName>
    </recommendedName>
</protein>
<keyword evidence="3" id="KW-1185">Reference proteome</keyword>
<dbReference type="InterPro" id="IPR053931">
    <property type="entry name" value="RapZ_C"/>
</dbReference>
<dbReference type="InterPro" id="IPR005337">
    <property type="entry name" value="RapZ-like"/>
</dbReference>
<organism evidence="2 3">
    <name type="scientific">Streptosporangium algeriense</name>
    <dbReference type="NCBI Taxonomy" id="1682748"/>
    <lineage>
        <taxon>Bacteria</taxon>
        <taxon>Bacillati</taxon>
        <taxon>Actinomycetota</taxon>
        <taxon>Actinomycetes</taxon>
        <taxon>Streptosporangiales</taxon>
        <taxon>Streptosporangiaceae</taxon>
        <taxon>Streptosporangium</taxon>
    </lineage>
</organism>
<accession>A0ABW3DLG1</accession>
<name>A0ABW3DLG1_9ACTN</name>
<comment type="caution">
    <text evidence="2">The sequence shown here is derived from an EMBL/GenBank/DDBJ whole genome shotgun (WGS) entry which is preliminary data.</text>
</comment>
<reference evidence="3" key="1">
    <citation type="journal article" date="2019" name="Int. J. Syst. Evol. Microbiol.">
        <title>The Global Catalogue of Microorganisms (GCM) 10K type strain sequencing project: providing services to taxonomists for standard genome sequencing and annotation.</title>
        <authorList>
            <consortium name="The Broad Institute Genomics Platform"/>
            <consortium name="The Broad Institute Genome Sequencing Center for Infectious Disease"/>
            <person name="Wu L."/>
            <person name="Ma J."/>
        </authorList>
    </citation>
    <scope>NUCLEOTIDE SEQUENCE [LARGE SCALE GENOMIC DNA]</scope>
    <source>
        <strain evidence="3">CCUG 62974</strain>
    </source>
</reference>
<feature type="domain" description="RapZ C-terminal" evidence="1">
    <location>
        <begin position="1"/>
        <end position="120"/>
    </location>
</feature>
<dbReference type="EMBL" id="JBHTHX010000035">
    <property type="protein sequence ID" value="MFD0883418.1"/>
    <property type="molecule type" value="Genomic_DNA"/>
</dbReference>
<evidence type="ECO:0000313" key="3">
    <source>
        <dbReference type="Proteomes" id="UP001597024"/>
    </source>
</evidence>
<sequence length="131" mass="14322">MTILIISYGWRHSAPPEADLHVDARRLLRAAPHEDPTMRYLTGLDAAVYCDVLDTPGARSLVRHVASVARDLAQILPHRQIVVGVGSQSGRHRAPALAQAILRDLHAHKVSDAEITHRDLGKPVIQGRGRG</sequence>
<proteinExistence type="predicted"/>
<dbReference type="PANTHER" id="PTHR30448:SF0">
    <property type="entry name" value="RNASE ADAPTER PROTEIN RAPZ"/>
    <property type="match status" value="1"/>
</dbReference>
<evidence type="ECO:0000313" key="2">
    <source>
        <dbReference type="EMBL" id="MFD0883418.1"/>
    </source>
</evidence>
<evidence type="ECO:0000259" key="1">
    <source>
        <dbReference type="Pfam" id="PF22740"/>
    </source>
</evidence>
<dbReference type="Pfam" id="PF22740">
    <property type="entry name" value="PapZ_C"/>
    <property type="match status" value="1"/>
</dbReference>
<gene>
    <name evidence="2" type="ORF">ACFQ08_02440</name>
</gene>
<dbReference type="PANTHER" id="PTHR30448">
    <property type="entry name" value="RNASE ADAPTER PROTEIN RAPZ"/>
    <property type="match status" value="1"/>
</dbReference>
<dbReference type="Proteomes" id="UP001597024">
    <property type="component" value="Unassembled WGS sequence"/>
</dbReference>